<feature type="compositionally biased region" description="Polar residues" evidence="1">
    <location>
        <begin position="12"/>
        <end position="32"/>
    </location>
</feature>
<protein>
    <submittedName>
        <fullName evidence="2">Uncharacterized protein</fullName>
    </submittedName>
</protein>
<sequence length="80" mass="9110">MHEKAGTDKKTSTIGTNTQVGRHQLTQVPATTKQRRRMFRTEEKKKRDAIKTPAKEVSIHVTKNICSVESDGRKMENCVK</sequence>
<organism evidence="2 3">
    <name type="scientific">Scyliorhinus torazame</name>
    <name type="common">Cloudy catshark</name>
    <name type="synonym">Catulus torazame</name>
    <dbReference type="NCBI Taxonomy" id="75743"/>
    <lineage>
        <taxon>Eukaryota</taxon>
        <taxon>Metazoa</taxon>
        <taxon>Chordata</taxon>
        <taxon>Craniata</taxon>
        <taxon>Vertebrata</taxon>
        <taxon>Chondrichthyes</taxon>
        <taxon>Elasmobranchii</taxon>
        <taxon>Galeomorphii</taxon>
        <taxon>Galeoidea</taxon>
        <taxon>Carcharhiniformes</taxon>
        <taxon>Scyliorhinidae</taxon>
        <taxon>Scyliorhinus</taxon>
    </lineage>
</organism>
<reference evidence="2 3" key="1">
    <citation type="journal article" date="2018" name="Nat. Ecol. Evol.">
        <title>Shark genomes provide insights into elasmobranch evolution and the origin of vertebrates.</title>
        <authorList>
            <person name="Hara Y"/>
            <person name="Yamaguchi K"/>
            <person name="Onimaru K"/>
            <person name="Kadota M"/>
            <person name="Koyanagi M"/>
            <person name="Keeley SD"/>
            <person name="Tatsumi K"/>
            <person name="Tanaka K"/>
            <person name="Motone F"/>
            <person name="Kageyama Y"/>
            <person name="Nozu R"/>
            <person name="Adachi N"/>
            <person name="Nishimura O"/>
            <person name="Nakagawa R"/>
            <person name="Tanegashima C"/>
            <person name="Kiyatake I"/>
            <person name="Matsumoto R"/>
            <person name="Murakumo K"/>
            <person name="Nishida K"/>
            <person name="Terakita A"/>
            <person name="Kuratani S"/>
            <person name="Sato K"/>
            <person name="Hyodo S Kuraku.S."/>
        </authorList>
    </citation>
    <scope>NUCLEOTIDE SEQUENCE [LARGE SCALE GENOMIC DNA]</scope>
</reference>
<accession>A0A401PQF9</accession>
<dbReference type="Proteomes" id="UP000288216">
    <property type="component" value="Unassembled WGS sequence"/>
</dbReference>
<dbReference type="OrthoDB" id="9940597at2759"/>
<feature type="compositionally biased region" description="Basic and acidic residues" evidence="1">
    <location>
        <begin position="39"/>
        <end position="55"/>
    </location>
</feature>
<dbReference type="AlphaFoldDB" id="A0A401PQF9"/>
<name>A0A401PQF9_SCYTO</name>
<feature type="region of interest" description="Disordered" evidence="1">
    <location>
        <begin position="1"/>
        <end position="55"/>
    </location>
</feature>
<comment type="caution">
    <text evidence="2">The sequence shown here is derived from an EMBL/GenBank/DDBJ whole genome shotgun (WGS) entry which is preliminary data.</text>
</comment>
<evidence type="ECO:0000256" key="1">
    <source>
        <dbReference type="SAM" id="MobiDB-lite"/>
    </source>
</evidence>
<dbReference type="EMBL" id="BFAA01013739">
    <property type="protein sequence ID" value="GCB75358.1"/>
    <property type="molecule type" value="Genomic_DNA"/>
</dbReference>
<feature type="compositionally biased region" description="Basic and acidic residues" evidence="1">
    <location>
        <begin position="1"/>
        <end position="11"/>
    </location>
</feature>
<gene>
    <name evidence="2" type="ORF">scyTo_0018998</name>
</gene>
<keyword evidence="3" id="KW-1185">Reference proteome</keyword>
<evidence type="ECO:0000313" key="2">
    <source>
        <dbReference type="EMBL" id="GCB75358.1"/>
    </source>
</evidence>
<dbReference type="OMA" id="NIQHQTH"/>
<proteinExistence type="predicted"/>
<evidence type="ECO:0000313" key="3">
    <source>
        <dbReference type="Proteomes" id="UP000288216"/>
    </source>
</evidence>